<comment type="caution">
    <text evidence="3">The sequence shown here is derived from an EMBL/GenBank/DDBJ whole genome shotgun (WGS) entry which is preliminary data.</text>
</comment>
<keyword evidence="4" id="KW-1185">Reference proteome</keyword>
<feature type="transmembrane region" description="Helical" evidence="1">
    <location>
        <begin position="45"/>
        <end position="66"/>
    </location>
</feature>
<evidence type="ECO:0000259" key="2">
    <source>
        <dbReference type="PROSITE" id="PS50965"/>
    </source>
</evidence>
<keyword evidence="1" id="KW-0472">Membrane</keyword>
<proteinExistence type="predicted"/>
<dbReference type="OrthoDB" id="9813328at2"/>
<name>A0A0R3K0R1_CALMK</name>
<feature type="domain" description="NERD" evidence="2">
    <location>
        <begin position="69"/>
        <end position="189"/>
    </location>
</feature>
<organism evidence="3 4">
    <name type="scientific">Caloramator mitchellensis</name>
    <dbReference type="NCBI Taxonomy" id="908809"/>
    <lineage>
        <taxon>Bacteria</taxon>
        <taxon>Bacillati</taxon>
        <taxon>Bacillota</taxon>
        <taxon>Clostridia</taxon>
        <taxon>Eubacteriales</taxon>
        <taxon>Clostridiaceae</taxon>
        <taxon>Caloramator</taxon>
    </lineage>
</organism>
<evidence type="ECO:0000313" key="4">
    <source>
        <dbReference type="Proteomes" id="UP000052015"/>
    </source>
</evidence>
<keyword evidence="1" id="KW-1133">Transmembrane helix</keyword>
<gene>
    <name evidence="3" type="ORF">ABG79_01652</name>
</gene>
<dbReference type="AlphaFoldDB" id="A0A0R3K0R1"/>
<dbReference type="PROSITE" id="PS50965">
    <property type="entry name" value="NERD"/>
    <property type="match status" value="1"/>
</dbReference>
<evidence type="ECO:0000256" key="1">
    <source>
        <dbReference type="SAM" id="Phobius"/>
    </source>
</evidence>
<reference evidence="3 4" key="1">
    <citation type="submission" date="2015-09" db="EMBL/GenBank/DDBJ databases">
        <title>Draft genome sequence of a Caloramator mitchellensis, a moderate thermophile from the Great Artesian Basin of Australia.</title>
        <authorList>
            <person name="Patel B.K."/>
        </authorList>
    </citation>
    <scope>NUCLEOTIDE SEQUENCE [LARGE SCALE GENOMIC DNA]</scope>
    <source>
        <strain evidence="3 4">VF08</strain>
    </source>
</reference>
<dbReference type="STRING" id="908809.ABG79_01652"/>
<accession>A0A0R3K0R1</accession>
<dbReference type="EMBL" id="LKHP01000009">
    <property type="protein sequence ID" value="KRQ86450.1"/>
    <property type="molecule type" value="Genomic_DNA"/>
</dbReference>
<feature type="transmembrane region" description="Helical" evidence="1">
    <location>
        <begin position="16"/>
        <end position="39"/>
    </location>
</feature>
<sequence>MKILKEEKSLKKQYKVYLISTIISFLLLLWNFQVIINSIDKPSNVSVYSEIIFLFIFAFSSSRFVIFARGSIGEKRVVKALSKFPDEYILINDIRINNGEKSAQIDHILVCPKGIFSIETKSHLGKIYGNEEEQYWMQYKKSSKGRTYGNKFYNPIKQNKGHINALRNLLNDKYYINSIIVFTSAKELKVYTKHVPVLKVNKLYDYLSNYATNNFLGIDEINEVAELILKNDISK</sequence>
<protein>
    <submittedName>
        <fullName evidence="3">Nuclease-related domain protein</fullName>
    </submittedName>
</protein>
<dbReference type="Pfam" id="PF08378">
    <property type="entry name" value="NERD"/>
    <property type="match status" value="1"/>
</dbReference>
<evidence type="ECO:0000313" key="3">
    <source>
        <dbReference type="EMBL" id="KRQ86450.1"/>
    </source>
</evidence>
<dbReference type="RefSeq" id="WP_057978988.1">
    <property type="nucleotide sequence ID" value="NZ_LKHP01000009.1"/>
</dbReference>
<dbReference type="InterPro" id="IPR011528">
    <property type="entry name" value="NERD"/>
</dbReference>
<dbReference type="Proteomes" id="UP000052015">
    <property type="component" value="Unassembled WGS sequence"/>
</dbReference>
<keyword evidence="1" id="KW-0812">Transmembrane</keyword>